<keyword evidence="3" id="KW-0677">Repeat</keyword>
<feature type="domain" description="PKD" evidence="7">
    <location>
        <begin position="311"/>
        <end position="397"/>
    </location>
</feature>
<dbReference type="RefSeq" id="WP_188784140.1">
    <property type="nucleotide sequence ID" value="NZ_BMNI01000005.1"/>
</dbReference>
<evidence type="ECO:0000256" key="6">
    <source>
        <dbReference type="SAM" id="SignalP"/>
    </source>
</evidence>
<evidence type="ECO:0000256" key="1">
    <source>
        <dbReference type="ARBA" id="ARBA00004141"/>
    </source>
</evidence>
<reference evidence="9" key="1">
    <citation type="journal article" date="2019" name="Int. J. Syst. Evol. Microbiol.">
        <title>The Global Catalogue of Microorganisms (GCM) 10K type strain sequencing project: providing services to taxonomists for standard genome sequencing and annotation.</title>
        <authorList>
            <consortium name="The Broad Institute Genomics Platform"/>
            <consortium name="The Broad Institute Genome Sequencing Center for Infectious Disease"/>
            <person name="Wu L."/>
            <person name="Ma J."/>
        </authorList>
    </citation>
    <scope>NUCLEOTIDE SEQUENCE [LARGE SCALE GENOMIC DNA]</scope>
    <source>
        <strain evidence="9">CGMCC 4.7371</strain>
    </source>
</reference>
<proteinExistence type="predicted"/>
<feature type="domain" description="PKD" evidence="7">
    <location>
        <begin position="134"/>
        <end position="224"/>
    </location>
</feature>
<feature type="domain" description="PKD" evidence="7">
    <location>
        <begin position="402"/>
        <end position="495"/>
    </location>
</feature>
<evidence type="ECO:0000259" key="7">
    <source>
        <dbReference type="PROSITE" id="PS50093"/>
    </source>
</evidence>
<dbReference type="PANTHER" id="PTHR46730:SF1">
    <property type="entry name" value="PLAT DOMAIN-CONTAINING PROTEIN"/>
    <property type="match status" value="1"/>
</dbReference>
<comment type="caution">
    <text evidence="8">The sequence shown here is derived from an EMBL/GenBank/DDBJ whole genome shotgun (WGS) entry which is preliminary data.</text>
</comment>
<keyword evidence="9" id="KW-1185">Reference proteome</keyword>
<dbReference type="CDD" id="cd00146">
    <property type="entry name" value="PKD"/>
    <property type="match status" value="7"/>
</dbReference>
<keyword evidence="2" id="KW-0812">Transmembrane</keyword>
<feature type="domain" description="PKD" evidence="7">
    <location>
        <begin position="666"/>
        <end position="747"/>
    </location>
</feature>
<organism evidence="8 9">
    <name type="scientific">Nocardioides phosphati</name>
    <dbReference type="NCBI Taxonomy" id="1867775"/>
    <lineage>
        <taxon>Bacteria</taxon>
        <taxon>Bacillati</taxon>
        <taxon>Actinomycetota</taxon>
        <taxon>Actinomycetes</taxon>
        <taxon>Propionibacteriales</taxon>
        <taxon>Nocardioidaceae</taxon>
        <taxon>Nocardioides</taxon>
    </lineage>
</organism>
<evidence type="ECO:0000256" key="5">
    <source>
        <dbReference type="ARBA" id="ARBA00023136"/>
    </source>
</evidence>
<dbReference type="Pfam" id="PF18911">
    <property type="entry name" value="PKD_4"/>
    <property type="match status" value="9"/>
</dbReference>
<feature type="chain" id="PRO_5046181403" description="PKD domain-containing protein" evidence="6">
    <location>
        <begin position="29"/>
        <end position="956"/>
    </location>
</feature>
<evidence type="ECO:0000313" key="9">
    <source>
        <dbReference type="Proteomes" id="UP000655410"/>
    </source>
</evidence>
<dbReference type="InterPro" id="IPR013783">
    <property type="entry name" value="Ig-like_fold"/>
</dbReference>
<keyword evidence="4" id="KW-1133">Transmembrane helix</keyword>
<dbReference type="InterPro" id="IPR022409">
    <property type="entry name" value="PKD/Chitinase_dom"/>
</dbReference>
<keyword evidence="6" id="KW-0732">Signal</keyword>
<dbReference type="SMART" id="SM00089">
    <property type="entry name" value="PKD"/>
    <property type="match status" value="9"/>
</dbReference>
<dbReference type="PROSITE" id="PS50093">
    <property type="entry name" value="PKD"/>
    <property type="match status" value="9"/>
</dbReference>
<gene>
    <name evidence="8" type="ORF">GCM10011584_22800</name>
</gene>
<evidence type="ECO:0000256" key="3">
    <source>
        <dbReference type="ARBA" id="ARBA00022737"/>
    </source>
</evidence>
<feature type="domain" description="PKD" evidence="7">
    <location>
        <begin position="494"/>
        <end position="575"/>
    </location>
</feature>
<comment type="subcellular location">
    <subcellularLocation>
        <location evidence="1">Membrane</location>
        <topology evidence="1">Multi-pass membrane protein</topology>
    </subcellularLocation>
</comment>
<dbReference type="Proteomes" id="UP000655410">
    <property type="component" value="Unassembled WGS sequence"/>
</dbReference>
<evidence type="ECO:0000256" key="4">
    <source>
        <dbReference type="ARBA" id="ARBA00022989"/>
    </source>
</evidence>
<sequence length="956" mass="95535">MQRALSPALRGLTGSLVAGLTLSGIALAAPAQALDILNSPPTAVASATPNPAHAGDTVTLLGNGSTDKQTATAQLAYAWTFGDGSAATGSSSANISVDHVYANAGVYTATLTVTDPNGASDTDQVVVNVDDTAPVAHATATPSPAKVEQAVAFDGSGSADQETADAGLSFSWAFGDTTTGTGVAPTHAYAKAGTYAVTLTVTDPQGVAATTTLTVQVTNTAPTAAGTITPAAPSAGQAVTFDGSPSTDAETPASLTYSWDFGDGSAKATTPTPAHTYAASGSYPVKLTVTDPQGLANTKSWSLAVAANKKPVATLTASQTKANVGQTVSFDGSTSSDQETAHDQLAYTWSFGDGTDASTVTGPTTSHAFAATGSYPVTLTVTDANGQAGTATITITVGNTAPTAAATVTPQPAYALQQVTFDASGSSDAETPDGLTYSWTYGDGTAATAYAASPVATHVYATAGSRTATLRVKDPVGAITSKLITVSVLANAAPVAKATATPNPAHIGQQVTFDGTGSTDADGDALTYAWTFPDDSTATTATTTHTFSTLGTQHVTLEVTDTHGVSHTTAVDVVVANQAPVAKATATPNPAHPGQQVTFDATGSTDADGDALTYAWTFPDGSTASTATTTHTFSTLGTQHVTLEVTDTHSASHTTTVDVVVANHAPVAKATATPTTTHVGSPVTFDGTGSTDADGDALTYAWTFPDGSTATGSSASHTWDTAGGRTVQLTVTDTHGSSASTTVAVSVVNDAPTAAFTRSATVPLTGRSVTFDATGSGDTETPGSLTYAWSVDGAAPVTGPTVAPTFTTAGTHRVALTVTDPQGASTTLTRSVAVARAVSCGGTSVTRDGYWKSVTSQAEGGHSCRNTVAGKGRMTVTASGTRFGLTFGRVSGGGTAYVYVDGGYVGSVSMASTSTTLTWDGRRVFTGLAAGKHTIVVRQAKGIGNIDNLLVFGALG</sequence>
<evidence type="ECO:0000313" key="8">
    <source>
        <dbReference type="EMBL" id="GGO90610.1"/>
    </source>
</evidence>
<name>A0ABQ2NCA1_9ACTN</name>
<protein>
    <recommendedName>
        <fullName evidence="7">PKD domain-containing protein</fullName>
    </recommendedName>
</protein>
<dbReference type="Gene3D" id="2.60.40.10">
    <property type="entry name" value="Immunoglobulins"/>
    <property type="match status" value="9"/>
</dbReference>
<feature type="domain" description="PKD" evidence="7">
    <location>
        <begin position="580"/>
        <end position="661"/>
    </location>
</feature>
<feature type="domain" description="PKD" evidence="7">
    <location>
        <begin position="41"/>
        <end position="129"/>
    </location>
</feature>
<feature type="domain" description="PKD" evidence="7">
    <location>
        <begin position="222"/>
        <end position="305"/>
    </location>
</feature>
<keyword evidence="5" id="KW-0472">Membrane</keyword>
<dbReference type="PANTHER" id="PTHR46730">
    <property type="entry name" value="POLYCYSTIN-1"/>
    <property type="match status" value="1"/>
</dbReference>
<feature type="domain" description="PKD" evidence="7">
    <location>
        <begin position="752"/>
        <end position="834"/>
    </location>
</feature>
<accession>A0ABQ2NCA1</accession>
<dbReference type="Gene3D" id="2.60.120.260">
    <property type="entry name" value="Galactose-binding domain-like"/>
    <property type="match status" value="1"/>
</dbReference>
<feature type="signal peptide" evidence="6">
    <location>
        <begin position="1"/>
        <end position="28"/>
    </location>
</feature>
<dbReference type="EMBL" id="BMNI01000005">
    <property type="protein sequence ID" value="GGO90610.1"/>
    <property type="molecule type" value="Genomic_DNA"/>
</dbReference>
<dbReference type="SUPFAM" id="SSF49299">
    <property type="entry name" value="PKD domain"/>
    <property type="match status" value="9"/>
</dbReference>
<dbReference type="InterPro" id="IPR035986">
    <property type="entry name" value="PKD_dom_sf"/>
</dbReference>
<dbReference type="InterPro" id="IPR000601">
    <property type="entry name" value="PKD_dom"/>
</dbReference>
<evidence type="ECO:0000256" key="2">
    <source>
        <dbReference type="ARBA" id="ARBA00022692"/>
    </source>
</evidence>